<evidence type="ECO:0000256" key="4">
    <source>
        <dbReference type="ARBA" id="ARBA00012575"/>
    </source>
</evidence>
<evidence type="ECO:0000256" key="10">
    <source>
        <dbReference type="ARBA" id="ARBA00023150"/>
    </source>
</evidence>
<keyword evidence="7 12" id="KW-0694">RNA-binding</keyword>
<evidence type="ECO:0000256" key="5">
    <source>
        <dbReference type="ARBA" id="ARBA00022555"/>
    </source>
</evidence>
<keyword evidence="6 14" id="KW-0812">Transmembrane</keyword>
<dbReference type="SUPFAM" id="SSF50249">
    <property type="entry name" value="Nucleic acid-binding proteins"/>
    <property type="match status" value="1"/>
</dbReference>
<feature type="transmembrane region" description="Helical" evidence="14">
    <location>
        <begin position="1016"/>
        <end position="1034"/>
    </location>
</feature>
<evidence type="ECO:0000256" key="1">
    <source>
        <dbReference type="ARBA" id="ARBA00001637"/>
    </source>
</evidence>
<dbReference type="InterPro" id="IPR036259">
    <property type="entry name" value="MFS_trans_sf"/>
</dbReference>
<evidence type="ECO:0000256" key="9">
    <source>
        <dbReference type="ARBA" id="ARBA00023136"/>
    </source>
</evidence>
<dbReference type="EC" id="4.6.1.17" evidence="4"/>
<comment type="subcellular location">
    <subcellularLocation>
        <location evidence="2">Membrane</location>
        <topology evidence="2">Multi-pass membrane protein</topology>
    </subcellularLocation>
</comment>
<keyword evidence="10" id="KW-0501">Molybdenum cofactor biosynthesis</keyword>
<dbReference type="InterPro" id="IPR002547">
    <property type="entry name" value="tRNA-bd_dom"/>
</dbReference>
<evidence type="ECO:0000256" key="6">
    <source>
        <dbReference type="ARBA" id="ARBA00022692"/>
    </source>
</evidence>
<evidence type="ECO:0000259" key="15">
    <source>
        <dbReference type="PROSITE" id="PS50850"/>
    </source>
</evidence>
<dbReference type="Proteomes" id="UP001224775">
    <property type="component" value="Unassembled WGS sequence"/>
</dbReference>
<comment type="catalytic activity">
    <reaction evidence="1">
        <text>(8S)-3',8-cyclo-7,8-dihydroguanosine 5'-triphosphate = cyclic pyranopterin phosphate + diphosphate</text>
        <dbReference type="Rhea" id="RHEA:49580"/>
        <dbReference type="ChEBI" id="CHEBI:33019"/>
        <dbReference type="ChEBI" id="CHEBI:59648"/>
        <dbReference type="ChEBI" id="CHEBI:131766"/>
        <dbReference type="EC" id="4.6.1.17"/>
    </reaction>
</comment>
<evidence type="ECO:0000313" key="17">
    <source>
        <dbReference type="EMBL" id="KAK1742945.1"/>
    </source>
</evidence>
<feature type="transmembrane region" description="Helical" evidence="14">
    <location>
        <begin position="977"/>
        <end position="996"/>
    </location>
</feature>
<dbReference type="PANTHER" id="PTHR11662:SF399">
    <property type="entry name" value="FI19708P1-RELATED"/>
    <property type="match status" value="1"/>
</dbReference>
<keyword evidence="18" id="KW-1185">Reference proteome</keyword>
<dbReference type="InterPro" id="IPR036522">
    <property type="entry name" value="MoaC_sf"/>
</dbReference>
<dbReference type="GO" id="GO:0016020">
    <property type="term" value="C:membrane"/>
    <property type="evidence" value="ECO:0007669"/>
    <property type="project" value="UniProtKB-SubCell"/>
</dbReference>
<reference evidence="17" key="1">
    <citation type="submission" date="2023-06" db="EMBL/GenBank/DDBJ databases">
        <title>Survivors Of The Sea: Transcriptome response of Skeletonema marinoi to long-term dormancy.</title>
        <authorList>
            <person name="Pinder M.I.M."/>
            <person name="Kourtchenko O."/>
            <person name="Robertson E.K."/>
            <person name="Larsson T."/>
            <person name="Maumus F."/>
            <person name="Osuna-Cruz C.M."/>
            <person name="Vancaester E."/>
            <person name="Stenow R."/>
            <person name="Vandepoele K."/>
            <person name="Ploug H."/>
            <person name="Bruchert V."/>
            <person name="Godhe A."/>
            <person name="Topel M."/>
        </authorList>
    </citation>
    <scope>NUCLEOTIDE SEQUENCE</scope>
    <source>
        <strain evidence="17">R05AC</strain>
    </source>
</reference>
<dbReference type="GO" id="GO:0006777">
    <property type="term" value="P:Mo-molybdopterin cofactor biosynthetic process"/>
    <property type="evidence" value="ECO:0007669"/>
    <property type="project" value="UniProtKB-KW"/>
</dbReference>
<dbReference type="Gene3D" id="1.20.1250.20">
    <property type="entry name" value="MFS general substrate transporter like domains"/>
    <property type="match status" value="2"/>
</dbReference>
<dbReference type="SUPFAM" id="SSF103473">
    <property type="entry name" value="MFS general substrate transporter"/>
    <property type="match status" value="1"/>
</dbReference>
<evidence type="ECO:0000256" key="14">
    <source>
        <dbReference type="SAM" id="Phobius"/>
    </source>
</evidence>
<dbReference type="InterPro" id="IPR047594">
    <property type="entry name" value="MoaC_bact/euk"/>
</dbReference>
<dbReference type="CDD" id="cd02799">
    <property type="entry name" value="tRNA_bind_EMAP-II_like"/>
    <property type="match status" value="1"/>
</dbReference>
<evidence type="ECO:0000313" key="18">
    <source>
        <dbReference type="Proteomes" id="UP001224775"/>
    </source>
</evidence>
<dbReference type="Gene3D" id="2.40.50.140">
    <property type="entry name" value="Nucleic acid-binding proteins"/>
    <property type="match status" value="1"/>
</dbReference>
<evidence type="ECO:0000256" key="3">
    <source>
        <dbReference type="ARBA" id="ARBA00005046"/>
    </source>
</evidence>
<dbReference type="InterPro" id="IPR002820">
    <property type="entry name" value="Mopterin_CF_biosynth-C_dom"/>
</dbReference>
<accession>A0AAD8YCC5</accession>
<feature type="transmembrane region" description="Helical" evidence="14">
    <location>
        <begin position="627"/>
        <end position="647"/>
    </location>
</feature>
<dbReference type="InterPro" id="IPR012340">
    <property type="entry name" value="NA-bd_OB-fold"/>
</dbReference>
<protein>
    <recommendedName>
        <fullName evidence="4">cyclic pyranopterin monophosphate synthase</fullName>
        <ecNumber evidence="4">4.6.1.17</ecNumber>
    </recommendedName>
</protein>
<dbReference type="PROSITE" id="PS50850">
    <property type="entry name" value="MFS"/>
    <property type="match status" value="1"/>
</dbReference>
<feature type="domain" description="Major facilitator superfamily (MFS) profile" evidence="15">
    <location>
        <begin position="562"/>
        <end position="1038"/>
    </location>
</feature>
<dbReference type="AlphaFoldDB" id="A0AAD8YCC5"/>
<gene>
    <name evidence="17" type="ORF">QTG54_006542</name>
</gene>
<feature type="transmembrane region" description="Helical" evidence="14">
    <location>
        <begin position="653"/>
        <end position="674"/>
    </location>
</feature>
<dbReference type="Pfam" id="PF01967">
    <property type="entry name" value="MoaC"/>
    <property type="match status" value="1"/>
</dbReference>
<dbReference type="NCBIfam" id="NF006870">
    <property type="entry name" value="PRK09364.1"/>
    <property type="match status" value="1"/>
</dbReference>
<dbReference type="PANTHER" id="PTHR11662">
    <property type="entry name" value="SOLUTE CARRIER FAMILY 17"/>
    <property type="match status" value="1"/>
</dbReference>
<dbReference type="NCBIfam" id="TIGR00581">
    <property type="entry name" value="moaC"/>
    <property type="match status" value="1"/>
</dbReference>
<feature type="region of interest" description="Disordered" evidence="13">
    <location>
        <begin position="303"/>
        <end position="341"/>
    </location>
</feature>
<dbReference type="InterPro" id="IPR011701">
    <property type="entry name" value="MFS"/>
</dbReference>
<evidence type="ECO:0000259" key="16">
    <source>
        <dbReference type="PROSITE" id="PS50886"/>
    </source>
</evidence>
<evidence type="ECO:0000256" key="11">
    <source>
        <dbReference type="ARBA" id="ARBA00023239"/>
    </source>
</evidence>
<dbReference type="GO" id="GO:0022857">
    <property type="term" value="F:transmembrane transporter activity"/>
    <property type="evidence" value="ECO:0007669"/>
    <property type="project" value="InterPro"/>
</dbReference>
<proteinExistence type="predicted"/>
<feature type="compositionally biased region" description="Polar residues" evidence="13">
    <location>
        <begin position="317"/>
        <end position="336"/>
    </location>
</feature>
<dbReference type="Pfam" id="PF01588">
    <property type="entry name" value="tRNA_bind"/>
    <property type="match status" value="1"/>
</dbReference>
<comment type="caution">
    <text evidence="17">The sequence shown here is derived from an EMBL/GenBank/DDBJ whole genome shotgun (WGS) entry which is preliminary data.</text>
</comment>
<dbReference type="GO" id="GO:0061799">
    <property type="term" value="F:cyclic pyranopterin monophosphate synthase activity"/>
    <property type="evidence" value="ECO:0007669"/>
    <property type="project" value="UniProtKB-EC"/>
</dbReference>
<comment type="pathway">
    <text evidence="3">Cofactor biosynthesis; molybdopterin biosynthesis.</text>
</comment>
<dbReference type="InterPro" id="IPR020846">
    <property type="entry name" value="MFS_dom"/>
</dbReference>
<keyword evidence="9 14" id="KW-0472">Membrane</keyword>
<feature type="transmembrane region" description="Helical" evidence="14">
    <location>
        <begin position="736"/>
        <end position="754"/>
    </location>
</feature>
<organism evidence="17 18">
    <name type="scientific">Skeletonema marinoi</name>
    <dbReference type="NCBI Taxonomy" id="267567"/>
    <lineage>
        <taxon>Eukaryota</taxon>
        <taxon>Sar</taxon>
        <taxon>Stramenopiles</taxon>
        <taxon>Ochrophyta</taxon>
        <taxon>Bacillariophyta</taxon>
        <taxon>Coscinodiscophyceae</taxon>
        <taxon>Thalassiosirophycidae</taxon>
        <taxon>Thalassiosirales</taxon>
        <taxon>Skeletonemataceae</taxon>
        <taxon>Skeletonema</taxon>
        <taxon>Skeletonema marinoi-dohrnii complex</taxon>
    </lineage>
</organism>
<dbReference type="InterPro" id="IPR023045">
    <property type="entry name" value="MoaC"/>
</dbReference>
<feature type="domain" description="TRNA-binding" evidence="16">
    <location>
        <begin position="7"/>
        <end position="108"/>
    </location>
</feature>
<dbReference type="Pfam" id="PF07690">
    <property type="entry name" value="MFS_1"/>
    <property type="match status" value="1"/>
</dbReference>
<evidence type="ECO:0000256" key="12">
    <source>
        <dbReference type="PROSITE-ProRule" id="PRU00209"/>
    </source>
</evidence>
<dbReference type="EMBL" id="JATAAI010000010">
    <property type="protein sequence ID" value="KAK1742945.1"/>
    <property type="molecule type" value="Genomic_DNA"/>
</dbReference>
<dbReference type="InterPro" id="IPR050382">
    <property type="entry name" value="MFS_Na/Anion_cotransporter"/>
</dbReference>
<dbReference type="PROSITE" id="PS50886">
    <property type="entry name" value="TRBD"/>
    <property type="match status" value="1"/>
</dbReference>
<name>A0AAD8YCC5_9STRA</name>
<dbReference type="GO" id="GO:0000049">
    <property type="term" value="F:tRNA binding"/>
    <property type="evidence" value="ECO:0007669"/>
    <property type="project" value="UniProtKB-UniRule"/>
</dbReference>
<feature type="transmembrane region" description="Helical" evidence="14">
    <location>
        <begin position="694"/>
        <end position="716"/>
    </location>
</feature>
<evidence type="ECO:0000256" key="2">
    <source>
        <dbReference type="ARBA" id="ARBA00004141"/>
    </source>
</evidence>
<evidence type="ECO:0000256" key="8">
    <source>
        <dbReference type="ARBA" id="ARBA00022989"/>
    </source>
</evidence>
<keyword evidence="5 12" id="KW-0820">tRNA-binding</keyword>
<sequence length="1041" mass="112540">MAPVEMDVSKLDIRVGVIQEAWEHEEADKLFCEKIDIGEEQPREIASGLRAFYKAEDLIGKRVCVLANLKSRKLVGFPSHGMVLCASNDDSVVFVNPPADAAIGERVACAGFEGEPATENAVQKKKVLDKVFPDLKTDSNGVASYKGIPLTAGSGSCVAEGGLADAQPETPRLCISTSRTWLDKDKDGTDLHSLYHEQMKEIDSERDDIFGPSSENAASDSQDLSTLAKTYEDQINDTTQSTKTFNETTHPTGDLWDAETREEAYEEREALFQFSEEEKSAWSNNGGMQQINAPQMHILRQVMKEGPSKQQQQQQQATNEATPTSSDTEQPFSHLNHQGDGVSMVDVGHKAVTRRIATARSSVIFPPEVLSAFQLLTSQDKGHRSSEMIGPKGPIFETAKIAGIMAAKKTSDLIPLCHPLPLDRVNIDIQLIDNRAIIECECRVTHKTGVEMEALMGASVAALTIYDMVKAVSHRVEIGSTVLVVQQQLEEESRLEKTDAIITDVDEDSLASIDTTTQSLQTTDAIITDVDEDSLASINTDTTTQSLQATSEQTIPPEFYPILALCFCVTLLSALDRVAMSIAILPISSEFGYSETIKGQISSAVSYGYGAAILPIGLAVSVVSSRLLMIIGVCLWSLATLGTPIMAELSSNGYILLPLLSIRAIMGAAEAVVLPTMQRILANWVPPEKKATTLAIILSGFQLGTVCAYLVSPWLMDQMSGLDGGAADIEGWRGMFYIYGVAGLVWLLPWYFLAKDSPSANNNIGSAEDCTETLVNTMIEDDASLVLQECLVENEAGEITKDNAGGALKRIQDIQLLVQSAPWSDFLRSRGVWGMMLAHGAKNFELYNLLAWTPTFFNQQYGLNTKESALFSIGPSICGMIGGLTAGNLADFMLVKLSSGDSNNGIVTTETRTNVRKIFQSVALFGPATCLFLLSSLPEKATTAQILLGGAVGLQAMDAAGFGAATQEKAGERWAGLLYSLTSLPGVMIGSISVSVTGQILDMMSSEEGSGWTTVFQLNSMVCVVGAFCFLFLYDSKKEFD</sequence>
<dbReference type="SUPFAM" id="SSF55040">
    <property type="entry name" value="Molybdenum cofactor biosynthesis protein C, MoaC"/>
    <property type="match status" value="1"/>
</dbReference>
<keyword evidence="11" id="KW-0456">Lyase</keyword>
<keyword evidence="8 14" id="KW-1133">Transmembrane helix</keyword>
<evidence type="ECO:0000256" key="13">
    <source>
        <dbReference type="SAM" id="MobiDB-lite"/>
    </source>
</evidence>
<feature type="transmembrane region" description="Helical" evidence="14">
    <location>
        <begin position="943"/>
        <end position="965"/>
    </location>
</feature>
<dbReference type="Gene3D" id="3.30.70.640">
    <property type="entry name" value="Molybdopterin cofactor biosynthesis C (MoaC) domain"/>
    <property type="match status" value="1"/>
</dbReference>
<dbReference type="CDD" id="cd01420">
    <property type="entry name" value="MoaC_PE"/>
    <property type="match status" value="1"/>
</dbReference>
<evidence type="ECO:0000256" key="7">
    <source>
        <dbReference type="ARBA" id="ARBA00022884"/>
    </source>
</evidence>